<evidence type="ECO:0000259" key="8">
    <source>
        <dbReference type="Pfam" id="PF08281"/>
    </source>
</evidence>
<dbReference type="CDD" id="cd06171">
    <property type="entry name" value="Sigma70_r4"/>
    <property type="match status" value="1"/>
</dbReference>
<feature type="domain" description="RNA polymerase sigma-70 region 2" evidence="7">
    <location>
        <begin position="22"/>
        <end position="89"/>
    </location>
</feature>
<gene>
    <name evidence="9" type="primary">rpoE</name>
    <name evidence="9" type="ORF">Aglo03_41610</name>
</gene>
<sequence length="209" mass="23032">MDDDESLVARSLAGELGAFEVLVRRYHGVACRVAALAGAGTDCEDVAQEAFVRAYDGLAGFRAGSPFKPWFLRIVVNLARNLHRTRTRRAKVTSRVAVLRESVDEVTVAHDPHGVAVTSERSRELWAALLRLPEKDRQVLGCRYLLGLTEAETAQVLGWPRGSVKSRTSRALARLREIVPHSLNEPEDRETPHRAPPALAVLDGGLRRA</sequence>
<dbReference type="InterPro" id="IPR014284">
    <property type="entry name" value="RNA_pol_sigma-70_dom"/>
</dbReference>
<reference evidence="9" key="1">
    <citation type="submission" date="2023-02" db="EMBL/GenBank/DDBJ databases">
        <title>Actinokineospora globicatena NBRC 15670.</title>
        <authorList>
            <person name="Ichikawa N."/>
            <person name="Sato H."/>
            <person name="Tonouchi N."/>
        </authorList>
    </citation>
    <scope>NUCLEOTIDE SEQUENCE</scope>
    <source>
        <strain evidence="9">NBRC 15670</strain>
    </source>
</reference>
<comment type="caution">
    <text evidence="9">The sequence shown here is derived from an EMBL/GenBank/DDBJ whole genome shotgun (WGS) entry which is preliminary data.</text>
</comment>
<proteinExistence type="inferred from homology"/>
<dbReference type="InterPro" id="IPR036388">
    <property type="entry name" value="WH-like_DNA-bd_sf"/>
</dbReference>
<dbReference type="AlphaFoldDB" id="A0A9W6QP34"/>
<evidence type="ECO:0000256" key="6">
    <source>
        <dbReference type="SAM" id="MobiDB-lite"/>
    </source>
</evidence>
<evidence type="ECO:0000256" key="1">
    <source>
        <dbReference type="ARBA" id="ARBA00010641"/>
    </source>
</evidence>
<dbReference type="Proteomes" id="UP001165042">
    <property type="component" value="Unassembled WGS sequence"/>
</dbReference>
<dbReference type="Gene3D" id="1.10.1740.10">
    <property type="match status" value="1"/>
</dbReference>
<evidence type="ECO:0000256" key="5">
    <source>
        <dbReference type="ARBA" id="ARBA00023163"/>
    </source>
</evidence>
<dbReference type="EMBL" id="BSSD01000006">
    <property type="protein sequence ID" value="GLW93345.1"/>
    <property type="molecule type" value="Genomic_DNA"/>
</dbReference>
<keyword evidence="5" id="KW-0804">Transcription</keyword>
<dbReference type="InterPro" id="IPR013325">
    <property type="entry name" value="RNA_pol_sigma_r2"/>
</dbReference>
<keyword evidence="10" id="KW-1185">Reference proteome</keyword>
<dbReference type="InterPro" id="IPR013324">
    <property type="entry name" value="RNA_pol_sigma_r3/r4-like"/>
</dbReference>
<dbReference type="Pfam" id="PF08281">
    <property type="entry name" value="Sigma70_r4_2"/>
    <property type="match status" value="1"/>
</dbReference>
<dbReference type="NCBIfam" id="TIGR02937">
    <property type="entry name" value="sigma70-ECF"/>
    <property type="match status" value="1"/>
</dbReference>
<comment type="similarity">
    <text evidence="1">Belongs to the sigma-70 factor family. ECF subfamily.</text>
</comment>
<dbReference type="InterPro" id="IPR039425">
    <property type="entry name" value="RNA_pol_sigma-70-like"/>
</dbReference>
<name>A0A9W6QP34_9PSEU</name>
<dbReference type="PANTHER" id="PTHR43133">
    <property type="entry name" value="RNA POLYMERASE ECF-TYPE SIGMA FACTO"/>
    <property type="match status" value="1"/>
</dbReference>
<evidence type="ECO:0000313" key="10">
    <source>
        <dbReference type="Proteomes" id="UP001165042"/>
    </source>
</evidence>
<keyword evidence="2" id="KW-0805">Transcription regulation</keyword>
<dbReference type="Pfam" id="PF04542">
    <property type="entry name" value="Sigma70_r2"/>
    <property type="match status" value="1"/>
</dbReference>
<keyword evidence="3" id="KW-0731">Sigma factor</keyword>
<dbReference type="RefSeq" id="WP_285611701.1">
    <property type="nucleotide sequence ID" value="NZ_BSSD01000006.1"/>
</dbReference>
<evidence type="ECO:0000256" key="3">
    <source>
        <dbReference type="ARBA" id="ARBA00023082"/>
    </source>
</evidence>
<evidence type="ECO:0000313" key="9">
    <source>
        <dbReference type="EMBL" id="GLW93345.1"/>
    </source>
</evidence>
<keyword evidence="4" id="KW-0238">DNA-binding</keyword>
<dbReference type="InterPro" id="IPR007627">
    <property type="entry name" value="RNA_pol_sigma70_r2"/>
</dbReference>
<dbReference type="GO" id="GO:0006352">
    <property type="term" value="P:DNA-templated transcription initiation"/>
    <property type="evidence" value="ECO:0007669"/>
    <property type="project" value="InterPro"/>
</dbReference>
<feature type="domain" description="RNA polymerase sigma factor 70 region 4 type 2" evidence="8">
    <location>
        <begin position="123"/>
        <end position="175"/>
    </location>
</feature>
<dbReference type="GO" id="GO:0016987">
    <property type="term" value="F:sigma factor activity"/>
    <property type="evidence" value="ECO:0007669"/>
    <property type="project" value="UniProtKB-KW"/>
</dbReference>
<dbReference type="SUPFAM" id="SSF88659">
    <property type="entry name" value="Sigma3 and sigma4 domains of RNA polymerase sigma factors"/>
    <property type="match status" value="1"/>
</dbReference>
<dbReference type="Gene3D" id="1.10.10.10">
    <property type="entry name" value="Winged helix-like DNA-binding domain superfamily/Winged helix DNA-binding domain"/>
    <property type="match status" value="1"/>
</dbReference>
<evidence type="ECO:0000256" key="4">
    <source>
        <dbReference type="ARBA" id="ARBA00023125"/>
    </source>
</evidence>
<dbReference type="GO" id="GO:0003677">
    <property type="term" value="F:DNA binding"/>
    <property type="evidence" value="ECO:0007669"/>
    <property type="project" value="UniProtKB-KW"/>
</dbReference>
<feature type="compositionally biased region" description="Basic and acidic residues" evidence="6">
    <location>
        <begin position="182"/>
        <end position="193"/>
    </location>
</feature>
<evidence type="ECO:0000256" key="2">
    <source>
        <dbReference type="ARBA" id="ARBA00023015"/>
    </source>
</evidence>
<feature type="region of interest" description="Disordered" evidence="6">
    <location>
        <begin position="182"/>
        <end position="209"/>
    </location>
</feature>
<dbReference type="SUPFAM" id="SSF88946">
    <property type="entry name" value="Sigma2 domain of RNA polymerase sigma factors"/>
    <property type="match status" value="1"/>
</dbReference>
<protein>
    <submittedName>
        <fullName evidence="9">RNA polymerase sigma factor</fullName>
    </submittedName>
</protein>
<organism evidence="9 10">
    <name type="scientific">Actinokineospora globicatena</name>
    <dbReference type="NCBI Taxonomy" id="103729"/>
    <lineage>
        <taxon>Bacteria</taxon>
        <taxon>Bacillati</taxon>
        <taxon>Actinomycetota</taxon>
        <taxon>Actinomycetes</taxon>
        <taxon>Pseudonocardiales</taxon>
        <taxon>Pseudonocardiaceae</taxon>
        <taxon>Actinokineospora</taxon>
    </lineage>
</organism>
<accession>A0A9W6QP34</accession>
<evidence type="ECO:0000259" key="7">
    <source>
        <dbReference type="Pfam" id="PF04542"/>
    </source>
</evidence>
<dbReference type="PANTHER" id="PTHR43133:SF8">
    <property type="entry name" value="RNA POLYMERASE SIGMA FACTOR HI_1459-RELATED"/>
    <property type="match status" value="1"/>
</dbReference>
<dbReference type="InterPro" id="IPR013249">
    <property type="entry name" value="RNA_pol_sigma70_r4_t2"/>
</dbReference>